<organism evidence="10 11">
    <name type="scientific">Candidatus Babela massiliensis</name>
    <dbReference type="NCBI Taxonomy" id="673862"/>
    <lineage>
        <taxon>Bacteria</taxon>
        <taxon>Candidatus Babelota</taxon>
        <taxon>Candidatus Babeliae</taxon>
        <taxon>Candidatus Babeliales</taxon>
        <taxon>Candidatus Babeliaceae</taxon>
        <taxon>Candidatus Babela</taxon>
    </lineage>
</organism>
<dbReference type="HOGENOM" id="CLU_057101_0_1_7"/>
<evidence type="ECO:0000256" key="3">
    <source>
        <dbReference type="ARBA" id="ARBA00022475"/>
    </source>
</evidence>
<dbReference type="eggNOG" id="COG1989">
    <property type="taxonomic scope" value="Bacteria"/>
</dbReference>
<feature type="transmembrane region" description="Helical" evidence="7">
    <location>
        <begin position="12"/>
        <end position="32"/>
    </location>
</feature>
<proteinExistence type="inferred from homology"/>
<feature type="domain" description="Prepilin peptidase A24 N-terminal" evidence="9">
    <location>
        <begin position="18"/>
        <end position="96"/>
    </location>
</feature>
<sequence length="265" mass="30804">MVVLFSLSNFFVLFLIFACYGSFLNSLAYRIINEKYLFTPRSYCPKCYKVIKFYDLIPIISWFILKARCRNCKNPISVLYPLIEVLSGVVFTLLLMLVDSRYWISYFLLFSALIIIIRTDLETMLISSYTTLFFIPIGFILSYFNLLNISLYQSILGAICGYLFLFFIDKIFYYFKKQHGMGEGDFEILSLIGAFSGLSGAWFSLLFGSLTGSLIFLIIFLKEYFSSNFNISKFKSYKIPFGPFLALGSIIYILIQNYLDRLFFL</sequence>
<dbReference type="OrthoDB" id="9789291at2"/>
<comment type="subcellular location">
    <subcellularLocation>
        <location evidence="1">Cell membrane</location>
        <topology evidence="1">Multi-pass membrane protein</topology>
    </subcellularLocation>
</comment>
<keyword evidence="6 7" id="KW-0472">Membrane</keyword>
<keyword evidence="11" id="KW-1185">Reference proteome</keyword>
<evidence type="ECO:0000256" key="6">
    <source>
        <dbReference type="ARBA" id="ARBA00023136"/>
    </source>
</evidence>
<dbReference type="KEGG" id="dpb:BABL1_gene_642"/>
<protein>
    <submittedName>
        <fullName evidence="10">Type II secretory pathway prepilin signal peptidase PulO</fullName>
    </submittedName>
</protein>
<evidence type="ECO:0000256" key="5">
    <source>
        <dbReference type="ARBA" id="ARBA00022989"/>
    </source>
</evidence>
<evidence type="ECO:0000259" key="8">
    <source>
        <dbReference type="Pfam" id="PF01478"/>
    </source>
</evidence>
<dbReference type="PANTHER" id="PTHR30487">
    <property type="entry name" value="TYPE 4 PREPILIN-LIKE PROTEINS LEADER PEPTIDE-PROCESSING ENZYME"/>
    <property type="match status" value="1"/>
</dbReference>
<gene>
    <name evidence="10" type="primary">outO</name>
    <name evidence="10" type="ORF">BABL1_gene_642</name>
</gene>
<dbReference type="PANTHER" id="PTHR30487:SF0">
    <property type="entry name" value="PREPILIN LEADER PEPTIDASE_N-METHYLTRANSFERASE-RELATED"/>
    <property type="match status" value="1"/>
</dbReference>
<feature type="transmembrane region" description="Helical" evidence="7">
    <location>
        <begin position="188"/>
        <end position="221"/>
    </location>
</feature>
<dbReference type="PATRIC" id="fig|673862.3.peg.263"/>
<dbReference type="GO" id="GO:0005886">
    <property type="term" value="C:plasma membrane"/>
    <property type="evidence" value="ECO:0007669"/>
    <property type="project" value="UniProtKB-SubCell"/>
</dbReference>
<dbReference type="Pfam" id="PF06750">
    <property type="entry name" value="A24_N_bact"/>
    <property type="match status" value="1"/>
</dbReference>
<dbReference type="STRING" id="673862.BABL1_gene_642"/>
<feature type="domain" description="Prepilin type IV endopeptidase peptidase" evidence="8">
    <location>
        <begin position="107"/>
        <end position="216"/>
    </location>
</feature>
<dbReference type="EMBL" id="HG793133">
    <property type="protein sequence ID" value="CDK30377.1"/>
    <property type="molecule type" value="Genomic_DNA"/>
</dbReference>
<reference evidence="10 11" key="1">
    <citation type="journal article" date="2015" name="Biol. Direct">
        <title>Babela massiliensis, a representative of a widespread bacterial phylum with unusual adaptations to parasitism in amoebae.</title>
        <authorList>
            <person name="Pagnier I."/>
            <person name="Yutin N."/>
            <person name="Croce O."/>
            <person name="Makarova K.S."/>
            <person name="Wolf Y.I."/>
            <person name="Benamar S."/>
            <person name="Raoult D."/>
            <person name="Koonin E.V."/>
            <person name="La Scola B."/>
        </authorList>
    </citation>
    <scope>NUCLEOTIDE SEQUENCE [LARGE SCALE GENOMIC DNA]</scope>
    <source>
        <strain evidence="11">BABL1</strain>
    </source>
</reference>
<evidence type="ECO:0000256" key="4">
    <source>
        <dbReference type="ARBA" id="ARBA00022692"/>
    </source>
</evidence>
<dbReference type="InterPro" id="IPR000045">
    <property type="entry name" value="Prepilin_IV_endopep_pep"/>
</dbReference>
<keyword evidence="5 7" id="KW-1133">Transmembrane helix</keyword>
<keyword evidence="3" id="KW-1003">Cell membrane</keyword>
<dbReference type="Pfam" id="PF01478">
    <property type="entry name" value="Peptidase_A24"/>
    <property type="match status" value="1"/>
</dbReference>
<keyword evidence="4 7" id="KW-0812">Transmembrane</keyword>
<feature type="transmembrane region" description="Helical" evidence="7">
    <location>
        <begin position="103"/>
        <end position="119"/>
    </location>
</feature>
<evidence type="ECO:0000313" key="11">
    <source>
        <dbReference type="Proteomes" id="UP000018769"/>
    </source>
</evidence>
<name>V6DFK7_9BACT</name>
<feature type="transmembrane region" description="Helical" evidence="7">
    <location>
        <begin position="78"/>
        <end position="97"/>
    </location>
</feature>
<dbReference type="RefSeq" id="WP_023791407.1">
    <property type="nucleotide sequence ID" value="NC_023003.1"/>
</dbReference>
<dbReference type="Proteomes" id="UP000018769">
    <property type="component" value="Chromosome I"/>
</dbReference>
<evidence type="ECO:0000256" key="1">
    <source>
        <dbReference type="ARBA" id="ARBA00004651"/>
    </source>
</evidence>
<feature type="transmembrane region" description="Helical" evidence="7">
    <location>
        <begin position="241"/>
        <end position="259"/>
    </location>
</feature>
<dbReference type="InterPro" id="IPR010627">
    <property type="entry name" value="Prepilin_pept_A24_N"/>
</dbReference>
<accession>V6DFK7</accession>
<dbReference type="GO" id="GO:0004190">
    <property type="term" value="F:aspartic-type endopeptidase activity"/>
    <property type="evidence" value="ECO:0007669"/>
    <property type="project" value="InterPro"/>
</dbReference>
<dbReference type="Gene3D" id="1.20.120.1220">
    <property type="match status" value="1"/>
</dbReference>
<dbReference type="GO" id="GO:0006465">
    <property type="term" value="P:signal peptide processing"/>
    <property type="evidence" value="ECO:0007669"/>
    <property type="project" value="TreeGrafter"/>
</dbReference>
<evidence type="ECO:0000256" key="2">
    <source>
        <dbReference type="ARBA" id="ARBA00005801"/>
    </source>
</evidence>
<evidence type="ECO:0000259" key="9">
    <source>
        <dbReference type="Pfam" id="PF06750"/>
    </source>
</evidence>
<feature type="transmembrane region" description="Helical" evidence="7">
    <location>
        <begin position="126"/>
        <end position="144"/>
    </location>
</feature>
<dbReference type="InterPro" id="IPR050882">
    <property type="entry name" value="Prepilin_peptidase/N-MTase"/>
</dbReference>
<feature type="transmembrane region" description="Helical" evidence="7">
    <location>
        <begin position="150"/>
        <end position="168"/>
    </location>
</feature>
<evidence type="ECO:0000313" key="10">
    <source>
        <dbReference type="EMBL" id="CDK30377.1"/>
    </source>
</evidence>
<comment type="similarity">
    <text evidence="2">Belongs to the peptidase A24 family.</text>
</comment>
<evidence type="ECO:0000256" key="7">
    <source>
        <dbReference type="SAM" id="Phobius"/>
    </source>
</evidence>
<dbReference type="AlphaFoldDB" id="V6DFK7"/>